<sequence>MKIVHVAVGVVVRGTQVFISLRADNAHQGGKWEFPGGKVEANETALDALRRELQEEIGILVQSSEPLLVIEHDYGDKLVKLDVHAVSAFGGEPEGKESQQTRWVEVSALEASEFPAANVAIIDALHKKYSK</sequence>
<feature type="binding site" evidence="17">
    <location>
        <begin position="33"/>
        <end position="36"/>
    </location>
    <ligand>
        <name>8-oxo-dGTP</name>
        <dbReference type="ChEBI" id="CHEBI:77896"/>
    </ligand>
</feature>
<dbReference type="GO" id="GO:0044716">
    <property type="term" value="F:8-oxo-GDP phosphatase activity"/>
    <property type="evidence" value="ECO:0007669"/>
    <property type="project" value="TreeGrafter"/>
</dbReference>
<dbReference type="InterPro" id="IPR000086">
    <property type="entry name" value="NUDIX_hydrolase_dom"/>
</dbReference>
<evidence type="ECO:0000256" key="16">
    <source>
        <dbReference type="ARBA" id="ARBA00042798"/>
    </source>
</evidence>
<evidence type="ECO:0000256" key="11">
    <source>
        <dbReference type="ARBA" id="ARBA00036904"/>
    </source>
</evidence>
<comment type="catalytic activity">
    <reaction evidence="10">
        <text>8-oxo-dGTP + H2O = 8-oxo-dGMP + diphosphate + H(+)</text>
        <dbReference type="Rhea" id="RHEA:31575"/>
        <dbReference type="ChEBI" id="CHEBI:15377"/>
        <dbReference type="ChEBI" id="CHEBI:15378"/>
        <dbReference type="ChEBI" id="CHEBI:33019"/>
        <dbReference type="ChEBI" id="CHEBI:63224"/>
        <dbReference type="ChEBI" id="CHEBI:77896"/>
        <dbReference type="EC" id="3.6.1.55"/>
    </reaction>
</comment>
<evidence type="ECO:0000313" key="22">
    <source>
        <dbReference type="Proteomes" id="UP000056750"/>
    </source>
</evidence>
<dbReference type="GO" id="GO:0044715">
    <property type="term" value="F:8-oxo-dGDP phosphatase activity"/>
    <property type="evidence" value="ECO:0007669"/>
    <property type="project" value="TreeGrafter"/>
</dbReference>
<dbReference type="Pfam" id="PF14815">
    <property type="entry name" value="NUDIX_4"/>
    <property type="match status" value="1"/>
</dbReference>
<reference evidence="21" key="2">
    <citation type="submission" date="2023-07" db="EMBL/GenBank/DDBJ databases">
        <title>Genome content predicts the carbon catabolic preferences of heterotrophic bacteria.</title>
        <authorList>
            <person name="Gralka M."/>
        </authorList>
    </citation>
    <scope>NUCLEOTIDE SEQUENCE</scope>
    <source>
        <strain evidence="21">F2M12</strain>
    </source>
</reference>
<evidence type="ECO:0000256" key="3">
    <source>
        <dbReference type="ARBA" id="ARBA00022457"/>
    </source>
</evidence>
<evidence type="ECO:0000256" key="7">
    <source>
        <dbReference type="ARBA" id="ARBA00022801"/>
    </source>
</evidence>
<feature type="domain" description="Nudix hydrolase" evidence="19">
    <location>
        <begin position="1"/>
        <end position="127"/>
    </location>
</feature>
<feature type="binding site" evidence="18">
    <location>
        <position position="56"/>
    </location>
    <ligand>
        <name>Mg(2+)</name>
        <dbReference type="ChEBI" id="CHEBI:18420"/>
    </ligand>
</feature>
<dbReference type="NCBIfam" id="TIGR00586">
    <property type="entry name" value="mutt"/>
    <property type="match status" value="1"/>
</dbReference>
<dbReference type="GO" id="GO:0006281">
    <property type="term" value="P:DNA repair"/>
    <property type="evidence" value="ECO:0007669"/>
    <property type="project" value="UniProtKB-KW"/>
</dbReference>
<dbReference type="InterPro" id="IPR029119">
    <property type="entry name" value="MutY_C"/>
</dbReference>
<evidence type="ECO:0000313" key="21">
    <source>
        <dbReference type="EMBL" id="MDO6578424.1"/>
    </source>
</evidence>
<dbReference type="InterPro" id="IPR003561">
    <property type="entry name" value="Mutator_MutT"/>
</dbReference>
<keyword evidence="22" id="KW-1185">Reference proteome</keyword>
<evidence type="ECO:0000256" key="6">
    <source>
        <dbReference type="ARBA" id="ARBA00022763"/>
    </source>
</evidence>
<evidence type="ECO:0000256" key="10">
    <source>
        <dbReference type="ARBA" id="ARBA00035861"/>
    </source>
</evidence>
<feature type="binding site" evidence="17">
    <location>
        <position position="118"/>
    </location>
    <ligand>
        <name>8-oxo-dGTP</name>
        <dbReference type="ChEBI" id="CHEBI:77896"/>
    </ligand>
</feature>
<evidence type="ECO:0000256" key="1">
    <source>
        <dbReference type="ARBA" id="ARBA00001946"/>
    </source>
</evidence>
<evidence type="ECO:0000256" key="2">
    <source>
        <dbReference type="ARBA" id="ARBA00005582"/>
    </source>
</evidence>
<reference evidence="20 22" key="1">
    <citation type="submission" date="2015-12" db="EMBL/GenBank/DDBJ databases">
        <title>Intraspecies pangenome expansion in the marine bacterium Alteromonas.</title>
        <authorList>
            <person name="Lopez-Perez M."/>
            <person name="Rodriguez-Valera F."/>
        </authorList>
    </citation>
    <scope>NUCLEOTIDE SEQUENCE [LARGE SCALE GENOMIC DNA]</scope>
    <source>
        <strain evidence="20 22">LMG 21861</strain>
    </source>
</reference>
<feature type="binding site" evidence="17">
    <location>
        <position position="22"/>
    </location>
    <ligand>
        <name>8-oxo-dGTP</name>
        <dbReference type="ChEBI" id="CHEBI:77896"/>
    </ligand>
</feature>
<dbReference type="InterPro" id="IPR020476">
    <property type="entry name" value="Nudix_hydrolase"/>
</dbReference>
<proteinExistence type="inferred from homology"/>
<dbReference type="RefSeq" id="WP_057789965.1">
    <property type="nucleotide sequence ID" value="NZ_CAXIBE010000031.1"/>
</dbReference>
<dbReference type="PROSITE" id="PS51462">
    <property type="entry name" value="NUDIX"/>
    <property type="match status" value="1"/>
</dbReference>
<evidence type="ECO:0000256" key="12">
    <source>
        <dbReference type="ARBA" id="ARBA00038905"/>
    </source>
</evidence>
<keyword evidence="8 18" id="KW-0460">Magnesium</keyword>
<evidence type="ECO:0000256" key="17">
    <source>
        <dbReference type="PIRSR" id="PIRSR603561-1"/>
    </source>
</evidence>
<dbReference type="EMBL" id="CP013926">
    <property type="protein sequence ID" value="AMJ75390.1"/>
    <property type="molecule type" value="Genomic_DNA"/>
</dbReference>
<dbReference type="SUPFAM" id="SSF55811">
    <property type="entry name" value="Nudix"/>
    <property type="match status" value="1"/>
</dbReference>
<dbReference type="InterPro" id="IPR047127">
    <property type="entry name" value="MutT-like"/>
</dbReference>
<evidence type="ECO:0000256" key="5">
    <source>
        <dbReference type="ARBA" id="ARBA00022723"/>
    </source>
</evidence>
<evidence type="ECO:0000256" key="8">
    <source>
        <dbReference type="ARBA" id="ARBA00022842"/>
    </source>
</evidence>
<name>A0AAW7Z4W2_9ALTE</name>
<protein>
    <recommendedName>
        <fullName evidence="13">8-oxo-dGTP diphosphatase</fullName>
        <ecNumber evidence="12">3.6.1.55</ecNumber>
    </recommendedName>
    <alternativeName>
        <fullName evidence="16">7,8-dihydro-8-oxoguanine-triphosphatase</fullName>
    </alternativeName>
    <alternativeName>
        <fullName evidence="15">Mutator protein MutT</fullName>
    </alternativeName>
    <alternativeName>
        <fullName evidence="14">dGTP pyrophosphohydrolase</fullName>
    </alternativeName>
</protein>
<evidence type="ECO:0000256" key="9">
    <source>
        <dbReference type="ARBA" id="ARBA00023204"/>
    </source>
</evidence>
<dbReference type="InterPro" id="IPR020084">
    <property type="entry name" value="NUDIX_hydrolase_CS"/>
</dbReference>
<dbReference type="FunFam" id="3.90.79.10:FF:000014">
    <property type="entry name" value="8-oxo-dGTP diphosphatase MutT"/>
    <property type="match status" value="1"/>
</dbReference>
<evidence type="ECO:0000313" key="20">
    <source>
        <dbReference type="EMBL" id="AMJ75390.1"/>
    </source>
</evidence>
<comment type="catalytic activity">
    <reaction evidence="11">
        <text>8-oxo-GTP + H2O = 8-oxo-GMP + diphosphate + H(+)</text>
        <dbReference type="Rhea" id="RHEA:67616"/>
        <dbReference type="ChEBI" id="CHEBI:15377"/>
        <dbReference type="ChEBI" id="CHEBI:15378"/>
        <dbReference type="ChEBI" id="CHEBI:33019"/>
        <dbReference type="ChEBI" id="CHEBI:143553"/>
        <dbReference type="ChEBI" id="CHEBI:145694"/>
    </reaction>
</comment>
<dbReference type="GO" id="GO:0035539">
    <property type="term" value="F:8-oxo-7,8-dihydrodeoxyguanosine triphosphate pyrophosphatase activity"/>
    <property type="evidence" value="ECO:0007669"/>
    <property type="project" value="UniProtKB-EC"/>
</dbReference>
<evidence type="ECO:0000256" key="13">
    <source>
        <dbReference type="ARBA" id="ARBA00040794"/>
    </source>
</evidence>
<evidence type="ECO:0000256" key="15">
    <source>
        <dbReference type="ARBA" id="ARBA00041979"/>
    </source>
</evidence>
<keyword evidence="6" id="KW-0227">DNA damage</keyword>
<organism evidence="21 23">
    <name type="scientific">Alteromonas stellipolaris</name>
    <dbReference type="NCBI Taxonomy" id="233316"/>
    <lineage>
        <taxon>Bacteria</taxon>
        <taxon>Pseudomonadati</taxon>
        <taxon>Pseudomonadota</taxon>
        <taxon>Gammaproteobacteria</taxon>
        <taxon>Alteromonadales</taxon>
        <taxon>Alteromonadaceae</taxon>
        <taxon>Alteromonas/Salinimonas group</taxon>
        <taxon>Alteromonas</taxon>
    </lineage>
</organism>
<dbReference type="PRINTS" id="PR00502">
    <property type="entry name" value="NUDIXFAMILY"/>
</dbReference>
<comment type="similarity">
    <text evidence="2">Belongs to the Nudix hydrolase family.</text>
</comment>
<dbReference type="PROSITE" id="PS00893">
    <property type="entry name" value="NUDIX_BOX"/>
    <property type="match status" value="1"/>
</dbReference>
<dbReference type="GO" id="GO:0046872">
    <property type="term" value="F:metal ion binding"/>
    <property type="evidence" value="ECO:0007669"/>
    <property type="project" value="UniProtKB-KW"/>
</dbReference>
<dbReference type="InterPro" id="IPR015797">
    <property type="entry name" value="NUDIX_hydrolase-like_dom_sf"/>
</dbReference>
<dbReference type="EMBL" id="JAUOQI010000009">
    <property type="protein sequence ID" value="MDO6578424.1"/>
    <property type="molecule type" value="Genomic_DNA"/>
</dbReference>
<dbReference type="KEGG" id="asq:AVL57_16320"/>
<evidence type="ECO:0000256" key="18">
    <source>
        <dbReference type="PIRSR" id="PIRSR603561-2"/>
    </source>
</evidence>
<dbReference type="PANTHER" id="PTHR47707:SF1">
    <property type="entry name" value="NUDIX HYDROLASE FAMILY PROTEIN"/>
    <property type="match status" value="1"/>
</dbReference>
<dbReference type="CDD" id="cd03425">
    <property type="entry name" value="NUDIX_MutT_NudA_like"/>
    <property type="match status" value="1"/>
</dbReference>
<feature type="binding site" evidence="18">
    <location>
        <position position="36"/>
    </location>
    <ligand>
        <name>Mg(2+)</name>
        <dbReference type="ChEBI" id="CHEBI:18420"/>
    </ligand>
</feature>
<evidence type="ECO:0000313" key="23">
    <source>
        <dbReference type="Proteomes" id="UP001170717"/>
    </source>
</evidence>
<keyword evidence="5 18" id="KW-0479">Metal-binding</keyword>
<accession>A0AAW7Z4W2</accession>
<dbReference type="GO" id="GO:0006260">
    <property type="term" value="P:DNA replication"/>
    <property type="evidence" value="ECO:0007669"/>
    <property type="project" value="UniProtKB-KW"/>
</dbReference>
<comment type="cofactor">
    <cofactor evidence="1 18">
        <name>Mg(2+)</name>
        <dbReference type="ChEBI" id="CHEBI:18420"/>
    </cofactor>
</comment>
<dbReference type="Gene3D" id="3.90.79.10">
    <property type="entry name" value="Nucleoside Triphosphate Pyrophosphohydrolase"/>
    <property type="match status" value="1"/>
</dbReference>
<dbReference type="PANTHER" id="PTHR47707">
    <property type="entry name" value="8-OXO-DGTP DIPHOSPHATASE"/>
    <property type="match status" value="1"/>
</dbReference>
<dbReference type="EC" id="3.6.1.55" evidence="12"/>
<dbReference type="GO" id="GO:0008413">
    <property type="term" value="F:8-oxo-7,8-dihydroguanosine triphosphate pyrophosphatase activity"/>
    <property type="evidence" value="ECO:0007669"/>
    <property type="project" value="InterPro"/>
</dbReference>
<feature type="binding site" evidence="17">
    <location>
        <position position="27"/>
    </location>
    <ligand>
        <name>8-oxo-dGTP</name>
        <dbReference type="ChEBI" id="CHEBI:77896"/>
    </ligand>
</feature>
<gene>
    <name evidence="21" type="primary">mutT</name>
    <name evidence="20" type="ORF">AVL57_16320</name>
    <name evidence="21" type="ORF">Q4527_13560</name>
</gene>
<evidence type="ECO:0000256" key="14">
    <source>
        <dbReference type="ARBA" id="ARBA00041592"/>
    </source>
</evidence>
<keyword evidence="7" id="KW-0378">Hydrolase</keyword>
<evidence type="ECO:0000256" key="4">
    <source>
        <dbReference type="ARBA" id="ARBA00022705"/>
    </source>
</evidence>
<keyword evidence="9" id="KW-0234">DNA repair</keyword>
<evidence type="ECO:0000259" key="19">
    <source>
        <dbReference type="PROSITE" id="PS51462"/>
    </source>
</evidence>
<dbReference type="Proteomes" id="UP001170717">
    <property type="component" value="Unassembled WGS sequence"/>
</dbReference>
<keyword evidence="4" id="KW-0235">DNA replication</keyword>
<dbReference type="AlphaFoldDB" id="A0AAW7Z4W2"/>
<dbReference type="Proteomes" id="UP000056750">
    <property type="component" value="Chromosome"/>
</dbReference>
<keyword evidence="3" id="KW-0515">Mutator protein</keyword>